<name>A0ABR0LNA4_9PEZI</name>
<protein>
    <recommendedName>
        <fullName evidence="4">Shugoshin C-terminal domain-containing protein</fullName>
    </recommendedName>
</protein>
<feature type="compositionally biased region" description="Polar residues" evidence="1">
    <location>
        <begin position="214"/>
        <end position="229"/>
    </location>
</feature>
<dbReference type="EMBL" id="JAVRRA010016948">
    <property type="protein sequence ID" value="KAK5200980.1"/>
    <property type="molecule type" value="Genomic_DNA"/>
</dbReference>
<gene>
    <name evidence="2" type="ORF">LTR16_004235</name>
</gene>
<feature type="compositionally biased region" description="Low complexity" evidence="1">
    <location>
        <begin position="92"/>
        <end position="104"/>
    </location>
</feature>
<evidence type="ECO:0000256" key="1">
    <source>
        <dbReference type="SAM" id="MobiDB-lite"/>
    </source>
</evidence>
<feature type="region of interest" description="Disordered" evidence="1">
    <location>
        <begin position="121"/>
        <end position="195"/>
    </location>
</feature>
<comment type="caution">
    <text evidence="2">The sequence shown here is derived from an EMBL/GenBank/DDBJ whole genome shotgun (WGS) entry which is preliminary data.</text>
</comment>
<evidence type="ECO:0000313" key="2">
    <source>
        <dbReference type="EMBL" id="KAK5200980.1"/>
    </source>
</evidence>
<sequence>MSSPQQDPNAEAIHEINTTLTHMCRRLNGIETKQGKVLSALRQTQLANGTLHDISSTLKSMRQRLEGIEISQEKVLATLQQLQPAESDTEIPQYSESPSPESPQTLPVFEQCEEYDMDVVESVEEREASETPVQSEAGAEAGAAIHPSDADEPSFESQNSPTPTLTPAVGPPAEEYDLTSAPTPPHYDVETNELAFRTTPINEYASRMDIIDSPTAQGRPSDTDSSTFRVTAAPSPMYSMPGHDSNAKLHLKRAATQDKTDFRKDSGWENIEA</sequence>
<feature type="region of interest" description="Disordered" evidence="1">
    <location>
        <begin position="82"/>
        <end position="105"/>
    </location>
</feature>
<feature type="region of interest" description="Disordered" evidence="1">
    <location>
        <begin position="209"/>
        <end position="273"/>
    </location>
</feature>
<evidence type="ECO:0000313" key="3">
    <source>
        <dbReference type="Proteomes" id="UP001357485"/>
    </source>
</evidence>
<proteinExistence type="predicted"/>
<organism evidence="2 3">
    <name type="scientific">Cryomyces antarcticus</name>
    <dbReference type="NCBI Taxonomy" id="329879"/>
    <lineage>
        <taxon>Eukaryota</taxon>
        <taxon>Fungi</taxon>
        <taxon>Dikarya</taxon>
        <taxon>Ascomycota</taxon>
        <taxon>Pezizomycotina</taxon>
        <taxon>Dothideomycetes</taxon>
        <taxon>Dothideomycetes incertae sedis</taxon>
        <taxon>Cryomyces</taxon>
    </lineage>
</organism>
<feature type="compositionally biased region" description="Basic and acidic residues" evidence="1">
    <location>
        <begin position="255"/>
        <end position="267"/>
    </location>
</feature>
<evidence type="ECO:0008006" key="4">
    <source>
        <dbReference type="Google" id="ProtNLM"/>
    </source>
</evidence>
<keyword evidence="3" id="KW-1185">Reference proteome</keyword>
<feature type="compositionally biased region" description="Polar residues" evidence="1">
    <location>
        <begin position="155"/>
        <end position="165"/>
    </location>
</feature>
<reference evidence="2 3" key="1">
    <citation type="submission" date="2023-08" db="EMBL/GenBank/DDBJ databases">
        <title>Black Yeasts Isolated from many extreme environments.</title>
        <authorList>
            <person name="Coleine C."/>
            <person name="Stajich J.E."/>
            <person name="Selbmann L."/>
        </authorList>
    </citation>
    <scope>NUCLEOTIDE SEQUENCE [LARGE SCALE GENOMIC DNA]</scope>
    <source>
        <strain evidence="2 3">CCFEE 536</strain>
    </source>
</reference>
<feature type="non-terminal residue" evidence="2">
    <location>
        <position position="273"/>
    </location>
</feature>
<dbReference type="Proteomes" id="UP001357485">
    <property type="component" value="Unassembled WGS sequence"/>
</dbReference>
<accession>A0ABR0LNA4</accession>